<dbReference type="EMBL" id="JANJQO010000040">
    <property type="protein sequence ID" value="KAJ2983190.1"/>
    <property type="molecule type" value="Genomic_DNA"/>
</dbReference>
<comment type="caution">
    <text evidence="1">The sequence shown here is derived from an EMBL/GenBank/DDBJ whole genome shotgun (WGS) entry which is preliminary data.</text>
</comment>
<name>A0ACC1NV36_9HYPO</name>
<organism evidence="1 2">
    <name type="scientific">Zarea fungicola</name>
    <dbReference type="NCBI Taxonomy" id="93591"/>
    <lineage>
        <taxon>Eukaryota</taxon>
        <taxon>Fungi</taxon>
        <taxon>Dikarya</taxon>
        <taxon>Ascomycota</taxon>
        <taxon>Pezizomycotina</taxon>
        <taxon>Sordariomycetes</taxon>
        <taxon>Hypocreomycetidae</taxon>
        <taxon>Hypocreales</taxon>
        <taxon>Cordycipitaceae</taxon>
        <taxon>Zarea</taxon>
    </lineage>
</organism>
<reference evidence="1" key="1">
    <citation type="submission" date="2022-08" db="EMBL/GenBank/DDBJ databases">
        <title>Genome Sequence of Lecanicillium fungicola.</title>
        <authorList>
            <person name="Buettner E."/>
        </authorList>
    </citation>
    <scope>NUCLEOTIDE SEQUENCE</scope>
    <source>
        <strain evidence="1">Babe33</strain>
    </source>
</reference>
<dbReference type="Proteomes" id="UP001143910">
    <property type="component" value="Unassembled WGS sequence"/>
</dbReference>
<sequence>MAASMALAVPAVAGLLAYANAKASIGYDLLMAKSLFNGATSCNSRLRTQKLSPFYDLEEWAKKPDHANAPVLIFQGRTWTYAGLYDTVLRYGHWLKTKFAIKPKQVVAMCYANTDMFVITWMALWSIGATPAFVNYLQTGKGLAHCLRISTSDICLVDPQVASSAQDVSSEVPGMRLIVVTPEVQAEAFSSPAVRYPDEDRTVKESTDLAILIYTSGTTGFPKAAVVSWKKVYMAAHITNTLLRRSTGDIMYSAMPLYHSTGSLVGFVASLVSGNALALSAKFSKLSFWKEVRETKATSILYVGEALRYLLDAPSEHDPVTGENLDKKHNVKTVYGAGLRADVWRAFTERFGIDTVIEFYGATEGVMGIWNISRNGLSRGAIGRAGWLFKMIFNRHTFVAVTDWDTDNPVRDPETGLCIPAKNGDTGEMLFKVSAQDINENFQGYYNNTEATNKKIIRDVRAKGDAWFRSGDAMRWEDDGLLFFSDRLGDTFRWKGENVSTMEVSNAMGLHPQVSEANVYGVQLPNHDGRAGCAAITFRRGSPSEDDLKSLAAHMRQSLPRYAVPLFLRLVNETGSAASTTGTHKQQKVALRDAGVNPVGDKGEDIILYWLKGDTYVPFRKDEWQRLNNGQAKL</sequence>
<evidence type="ECO:0000313" key="1">
    <source>
        <dbReference type="EMBL" id="KAJ2983190.1"/>
    </source>
</evidence>
<gene>
    <name evidence="1" type="ORF">NQ176_g880</name>
</gene>
<accession>A0ACC1NV36</accession>
<evidence type="ECO:0000313" key="2">
    <source>
        <dbReference type="Proteomes" id="UP001143910"/>
    </source>
</evidence>
<keyword evidence="2" id="KW-1185">Reference proteome</keyword>
<protein>
    <submittedName>
        <fullName evidence="1">Uncharacterized protein</fullName>
    </submittedName>
</protein>
<proteinExistence type="predicted"/>